<dbReference type="InterPro" id="IPR050289">
    <property type="entry name" value="TorD/DmsD_chaperones"/>
</dbReference>
<comment type="caution">
    <text evidence="2">The sequence shown here is derived from an EMBL/GenBank/DDBJ whole genome shotgun (WGS) entry which is preliminary data.</text>
</comment>
<sequence>MEEVMSLEDLGGAEVCFAVASRLLYCEPDYEEVAEQVAMRQFSRAPFAGDNPVARKGLEEMDAWCVEVVEKARGDAAFASAGPLASEVLVDSPVFRESVDALRREWFRLFVGVGAPEASCLESFYVEPSSRMFAKNTLAVREAYRAYGLQIEHLHSEPDDHLGLMLGFVSHLIGAEGEARESTDDSVSRIVKDQEDFLVEHVLPWLAVWRYGVMKRAASDYFLGVGDFVFGLVASYAERFGIVYDAKQERFKHMES</sequence>
<evidence type="ECO:0000313" key="3">
    <source>
        <dbReference type="Proteomes" id="UP001343724"/>
    </source>
</evidence>
<dbReference type="Pfam" id="PF02613">
    <property type="entry name" value="Nitrate_red_del"/>
    <property type="match status" value="1"/>
</dbReference>
<dbReference type="EMBL" id="JAYMFH010000017">
    <property type="protein sequence ID" value="MEC4295753.1"/>
    <property type="molecule type" value="Genomic_DNA"/>
</dbReference>
<keyword evidence="1" id="KW-0143">Chaperone</keyword>
<dbReference type="PANTHER" id="PTHR34227">
    <property type="entry name" value="CHAPERONE PROTEIN YCDY"/>
    <property type="match status" value="1"/>
</dbReference>
<dbReference type="SUPFAM" id="SSF89155">
    <property type="entry name" value="TorD-like"/>
    <property type="match status" value="1"/>
</dbReference>
<dbReference type="InterPro" id="IPR036411">
    <property type="entry name" value="TorD-like_sf"/>
</dbReference>
<dbReference type="RefSeq" id="WP_326437367.1">
    <property type="nucleotide sequence ID" value="NZ_JAYMFH010000017.1"/>
</dbReference>
<evidence type="ECO:0000256" key="1">
    <source>
        <dbReference type="ARBA" id="ARBA00023186"/>
    </source>
</evidence>
<protein>
    <submittedName>
        <fullName evidence="2">Molecular chaperone TorD family protein</fullName>
    </submittedName>
</protein>
<keyword evidence="3" id="KW-1185">Reference proteome</keyword>
<name>A0ABU6J1E0_9ACTN</name>
<accession>A0ABU6J1E0</accession>
<dbReference type="PANTHER" id="PTHR34227:SF1">
    <property type="entry name" value="DIMETHYL SULFOXIDE REDUCTASE CHAPERONE-RELATED"/>
    <property type="match status" value="1"/>
</dbReference>
<dbReference type="Gene3D" id="1.10.3480.10">
    <property type="entry name" value="TorD-like"/>
    <property type="match status" value="1"/>
</dbReference>
<dbReference type="Proteomes" id="UP001343724">
    <property type="component" value="Unassembled WGS sequence"/>
</dbReference>
<organism evidence="2 3">
    <name type="scientific">Adlercreutzia shanghongiae</name>
    <dbReference type="NCBI Taxonomy" id="3111773"/>
    <lineage>
        <taxon>Bacteria</taxon>
        <taxon>Bacillati</taxon>
        <taxon>Actinomycetota</taxon>
        <taxon>Coriobacteriia</taxon>
        <taxon>Eggerthellales</taxon>
        <taxon>Eggerthellaceae</taxon>
        <taxon>Adlercreutzia</taxon>
    </lineage>
</organism>
<dbReference type="InterPro" id="IPR020945">
    <property type="entry name" value="DMSO/NO3_reduct_chaperone"/>
</dbReference>
<evidence type="ECO:0000313" key="2">
    <source>
        <dbReference type="EMBL" id="MEC4295753.1"/>
    </source>
</evidence>
<gene>
    <name evidence="2" type="ORF">VJ920_10555</name>
</gene>
<reference evidence="2 3" key="1">
    <citation type="submission" date="2024-01" db="EMBL/GenBank/DDBJ databases">
        <title>novel species in genus Adlercreutzia.</title>
        <authorList>
            <person name="Liu X."/>
        </authorList>
    </citation>
    <scope>NUCLEOTIDE SEQUENCE [LARGE SCALE GENOMIC DNA]</scope>
    <source>
        <strain evidence="2 3">R22</strain>
    </source>
</reference>
<proteinExistence type="predicted"/>